<name>A0A229RSP6_AMYAL</name>
<dbReference type="Gene3D" id="3.90.226.10">
    <property type="entry name" value="2-enoyl-CoA Hydratase, Chain A, domain 1"/>
    <property type="match status" value="1"/>
</dbReference>
<dbReference type="InterPro" id="IPR029045">
    <property type="entry name" value="ClpP/crotonase-like_dom_sf"/>
</dbReference>
<dbReference type="FunFam" id="3.90.226.10:FF:000009">
    <property type="entry name" value="Carnitinyl-CoA dehydratase"/>
    <property type="match status" value="1"/>
</dbReference>
<evidence type="ECO:0000256" key="2">
    <source>
        <dbReference type="ARBA" id="ARBA00012076"/>
    </source>
</evidence>
<comment type="catalytic activity">
    <reaction evidence="5">
        <text>a (3S)-3-hydroxyacyl-CoA = a (2E)-enoyl-CoA + H2O</text>
        <dbReference type="Rhea" id="RHEA:16105"/>
        <dbReference type="ChEBI" id="CHEBI:15377"/>
        <dbReference type="ChEBI" id="CHEBI:57318"/>
        <dbReference type="ChEBI" id="CHEBI:58856"/>
        <dbReference type="EC" id="4.2.1.17"/>
    </reaction>
</comment>
<dbReference type="OrthoDB" id="8452484at2"/>
<protein>
    <recommendedName>
        <fullName evidence="2">enoyl-CoA hydratase</fullName>
        <ecNumber evidence="2">4.2.1.17</ecNumber>
    </recommendedName>
</protein>
<dbReference type="EC" id="4.2.1.17" evidence="2"/>
<comment type="similarity">
    <text evidence="1">Belongs to the enoyl-CoA hydratase/isomerase family.</text>
</comment>
<evidence type="ECO:0000256" key="4">
    <source>
        <dbReference type="ARBA" id="ARBA00023239"/>
    </source>
</evidence>
<accession>A0A229RSP6</accession>
<evidence type="ECO:0000256" key="5">
    <source>
        <dbReference type="ARBA" id="ARBA00023709"/>
    </source>
</evidence>
<sequence length="224" mass="23649">MLLSGSPAVTLAVHQGIGTIRLDAPPLNVLDDRGRDELRRVVEQAAERPDVKAVILYGGRNKFSAGVEVRQFATLTYSEMLPYALRIQETFTAVAEMPKPVVAAITGFAVGGGCELALTADHRVCAANARIGLPETTLGVIPGAGGTQRLSRLIGVSPAKEMIYTGAVLSASRAKEIGLVDVVVPAGEVLATATTWAARFTGHDRHARGDASRIRLRAREEGGN</sequence>
<dbReference type="Proteomes" id="UP000215563">
    <property type="component" value="Unassembled WGS sequence"/>
</dbReference>
<dbReference type="GO" id="GO:0004300">
    <property type="term" value="F:enoyl-CoA hydratase activity"/>
    <property type="evidence" value="ECO:0007669"/>
    <property type="project" value="UniProtKB-EC"/>
</dbReference>
<dbReference type="PANTHER" id="PTHR11941:SF169">
    <property type="entry name" value="(7AS)-7A-METHYL-1,5-DIOXO-2,3,5,6,7,7A-HEXAHYDRO-1H-INDENE-CARBOXYL-COA HYDROLASE"/>
    <property type="match status" value="1"/>
</dbReference>
<evidence type="ECO:0000256" key="6">
    <source>
        <dbReference type="ARBA" id="ARBA00023717"/>
    </source>
</evidence>
<dbReference type="SUPFAM" id="SSF52096">
    <property type="entry name" value="ClpP/crotonase"/>
    <property type="match status" value="1"/>
</dbReference>
<dbReference type="GO" id="GO:0006635">
    <property type="term" value="P:fatty acid beta-oxidation"/>
    <property type="evidence" value="ECO:0007669"/>
    <property type="project" value="TreeGrafter"/>
</dbReference>
<keyword evidence="3" id="KW-0443">Lipid metabolism</keyword>
<evidence type="ECO:0000256" key="1">
    <source>
        <dbReference type="ARBA" id="ARBA00005254"/>
    </source>
</evidence>
<dbReference type="PANTHER" id="PTHR11941">
    <property type="entry name" value="ENOYL-COA HYDRATASE-RELATED"/>
    <property type="match status" value="1"/>
</dbReference>
<reference evidence="7 8" key="1">
    <citation type="submission" date="2017-07" db="EMBL/GenBank/DDBJ databases">
        <title>Amycolatopsis alba DSM 44262 Genome sequencing and assembly.</title>
        <authorList>
            <person name="Kaur N."/>
            <person name="Mayilraj S."/>
        </authorList>
    </citation>
    <scope>NUCLEOTIDE SEQUENCE [LARGE SCALE GENOMIC DNA]</scope>
    <source>
        <strain evidence="7 8">DSM 44262</strain>
    </source>
</reference>
<comment type="caution">
    <text evidence="7">The sequence shown here is derived from an EMBL/GenBank/DDBJ whole genome shotgun (WGS) entry which is preliminary data.</text>
</comment>
<evidence type="ECO:0000313" key="8">
    <source>
        <dbReference type="Proteomes" id="UP000215563"/>
    </source>
</evidence>
<dbReference type="AlphaFoldDB" id="A0A229RSP6"/>
<dbReference type="CDD" id="cd06558">
    <property type="entry name" value="crotonase-like"/>
    <property type="match status" value="1"/>
</dbReference>
<dbReference type="Pfam" id="PF00378">
    <property type="entry name" value="ECH_1"/>
    <property type="match status" value="1"/>
</dbReference>
<dbReference type="InterPro" id="IPR001753">
    <property type="entry name" value="Enoyl-CoA_hydra/iso"/>
</dbReference>
<keyword evidence="8" id="KW-1185">Reference proteome</keyword>
<gene>
    <name evidence="7" type="ORF">CFP75_18095</name>
</gene>
<organism evidence="7 8">
    <name type="scientific">Amycolatopsis alba DSM 44262</name>
    <dbReference type="NCBI Taxonomy" id="1125972"/>
    <lineage>
        <taxon>Bacteria</taxon>
        <taxon>Bacillati</taxon>
        <taxon>Actinomycetota</taxon>
        <taxon>Actinomycetes</taxon>
        <taxon>Pseudonocardiales</taxon>
        <taxon>Pseudonocardiaceae</taxon>
        <taxon>Amycolatopsis</taxon>
    </lineage>
</organism>
<keyword evidence="4" id="KW-0456">Lyase</keyword>
<comment type="catalytic activity">
    <reaction evidence="6">
        <text>a 4-saturated-(3S)-3-hydroxyacyl-CoA = a (3E)-enoyl-CoA + H2O</text>
        <dbReference type="Rhea" id="RHEA:20724"/>
        <dbReference type="ChEBI" id="CHEBI:15377"/>
        <dbReference type="ChEBI" id="CHEBI:58521"/>
        <dbReference type="ChEBI" id="CHEBI:137480"/>
        <dbReference type="EC" id="4.2.1.17"/>
    </reaction>
</comment>
<evidence type="ECO:0000313" key="7">
    <source>
        <dbReference type="EMBL" id="OXM49682.1"/>
    </source>
</evidence>
<dbReference type="EMBL" id="NMQU01000047">
    <property type="protein sequence ID" value="OXM49682.1"/>
    <property type="molecule type" value="Genomic_DNA"/>
</dbReference>
<dbReference type="RefSeq" id="WP_039795843.1">
    <property type="nucleotide sequence ID" value="NZ_KB913032.1"/>
</dbReference>
<evidence type="ECO:0000256" key="3">
    <source>
        <dbReference type="ARBA" id="ARBA00023098"/>
    </source>
</evidence>
<proteinExistence type="inferred from homology"/>